<dbReference type="PANTHER" id="PTHR13723">
    <property type="entry name" value="ADAMTS A DISINTEGRIN AND METALLOPROTEASE WITH THROMBOSPONDIN MOTIFS PROTEASE"/>
    <property type="match status" value="1"/>
</dbReference>
<evidence type="ECO:0000313" key="6">
    <source>
        <dbReference type="EMBL" id="CAH0553698.1"/>
    </source>
</evidence>
<dbReference type="GO" id="GO:0004222">
    <property type="term" value="F:metalloendopeptidase activity"/>
    <property type="evidence" value="ECO:0007669"/>
    <property type="project" value="TreeGrafter"/>
</dbReference>
<keyword evidence="2" id="KW-0964">Secreted</keyword>
<accession>A0A9P0FF94</accession>
<dbReference type="GO" id="GO:0006508">
    <property type="term" value="P:proteolysis"/>
    <property type="evidence" value="ECO:0007669"/>
    <property type="project" value="TreeGrafter"/>
</dbReference>
<feature type="region of interest" description="Disordered" evidence="3">
    <location>
        <begin position="54"/>
        <end position="81"/>
    </location>
</feature>
<dbReference type="InterPro" id="IPR013273">
    <property type="entry name" value="ADAMTS/ADAMTS-like"/>
</dbReference>
<comment type="subcellular location">
    <subcellularLocation>
        <location evidence="1">Secreted</location>
    </subcellularLocation>
</comment>
<dbReference type="InterPro" id="IPR045371">
    <property type="entry name" value="ADAMTS_CR_3"/>
</dbReference>
<evidence type="ECO:0000259" key="5">
    <source>
        <dbReference type="Pfam" id="PF19236"/>
    </source>
</evidence>
<evidence type="ECO:0000256" key="3">
    <source>
        <dbReference type="SAM" id="MobiDB-lite"/>
    </source>
</evidence>
<feature type="compositionally biased region" description="Basic and acidic residues" evidence="3">
    <location>
        <begin position="58"/>
        <end position="81"/>
    </location>
</feature>
<dbReference type="EMBL" id="OV121134">
    <property type="protein sequence ID" value="CAH0553698.1"/>
    <property type="molecule type" value="Genomic_DNA"/>
</dbReference>
<feature type="domain" description="ADAMTS/ADAMTS-like Spacer 1" evidence="4">
    <location>
        <begin position="173"/>
        <end position="265"/>
    </location>
</feature>
<gene>
    <name evidence="6" type="ORF">MELIAE_LOCUS5624</name>
</gene>
<dbReference type="Gene3D" id="2.60.120.830">
    <property type="match status" value="1"/>
</dbReference>
<dbReference type="GO" id="GO:0005576">
    <property type="term" value="C:extracellular region"/>
    <property type="evidence" value="ECO:0007669"/>
    <property type="project" value="UniProtKB-SubCell"/>
</dbReference>
<dbReference type="InterPro" id="IPR050439">
    <property type="entry name" value="ADAMTS_ADAMTS-like"/>
</dbReference>
<dbReference type="Proteomes" id="UP001154078">
    <property type="component" value="Chromosome 3"/>
</dbReference>
<evidence type="ECO:0000256" key="2">
    <source>
        <dbReference type="ARBA" id="ARBA00022525"/>
    </source>
</evidence>
<dbReference type="Pfam" id="PF19236">
    <property type="entry name" value="ADAMTS_CR_3"/>
    <property type="match status" value="1"/>
</dbReference>
<evidence type="ECO:0000256" key="1">
    <source>
        <dbReference type="ARBA" id="ARBA00004613"/>
    </source>
</evidence>
<organism evidence="6 7">
    <name type="scientific">Brassicogethes aeneus</name>
    <name type="common">Rape pollen beetle</name>
    <name type="synonym">Meligethes aeneus</name>
    <dbReference type="NCBI Taxonomy" id="1431903"/>
    <lineage>
        <taxon>Eukaryota</taxon>
        <taxon>Metazoa</taxon>
        <taxon>Ecdysozoa</taxon>
        <taxon>Arthropoda</taxon>
        <taxon>Hexapoda</taxon>
        <taxon>Insecta</taxon>
        <taxon>Pterygota</taxon>
        <taxon>Neoptera</taxon>
        <taxon>Endopterygota</taxon>
        <taxon>Coleoptera</taxon>
        <taxon>Polyphaga</taxon>
        <taxon>Cucujiformia</taxon>
        <taxon>Nitidulidae</taxon>
        <taxon>Meligethinae</taxon>
        <taxon>Brassicogethes</taxon>
    </lineage>
</organism>
<feature type="domain" description="ADAMTS/ADAMTS-like cysteine-rich" evidence="5">
    <location>
        <begin position="86"/>
        <end position="170"/>
    </location>
</feature>
<dbReference type="PANTHER" id="PTHR13723:SF281">
    <property type="entry name" value="PAPILIN"/>
    <property type="match status" value="1"/>
</dbReference>
<dbReference type="AlphaFoldDB" id="A0A9P0FF94"/>
<proteinExistence type="predicted"/>
<dbReference type="GO" id="GO:0031012">
    <property type="term" value="C:extracellular matrix"/>
    <property type="evidence" value="ECO:0007669"/>
    <property type="project" value="TreeGrafter"/>
</dbReference>
<protein>
    <submittedName>
        <fullName evidence="6">Uncharacterized protein</fullName>
    </submittedName>
</protein>
<dbReference type="OrthoDB" id="412680at2759"/>
<evidence type="ECO:0000313" key="7">
    <source>
        <dbReference type="Proteomes" id="UP001154078"/>
    </source>
</evidence>
<name>A0A9P0FF94_BRAAE</name>
<sequence length="395" mass="45188">MEKKARPGRVLVKCSLCGSVLNKDYKKMHQENIHGGNLVKIKIVTVPDNPLTLAANQKNRERESIPSTSKEHANGRELQCEETNKEPMGGKLYNWRSYFKDDEPCALYCQNDVNQFSKRAPRVQDGTKCRGGSKDICVAGVCVIVGCDLKLNSNSVEDVCGICNGDGTQCKIVDETYADKGARDYKKIVTIPAGSRKIVIDELGPSENTIAISDKTEKNYYLNANHNEELDGVKHFGKIEGIYTHTEPGRENLVINGPITDDLIFWNYLQLLSLIYRLPFFLPSVKDNQYENRSAVYRFPYPNLLTGFRIVRLLREEGGKEGFKADLNIAFLPWYHASFLPPVKYEQYENCSTIYRFRTLIYKHHYGFCIVHILRKEGRKEGRQYLNQALSFRYQ</sequence>
<reference evidence="6" key="1">
    <citation type="submission" date="2021-12" db="EMBL/GenBank/DDBJ databases">
        <authorList>
            <person name="King R."/>
        </authorList>
    </citation>
    <scope>NUCLEOTIDE SEQUENCE</scope>
</reference>
<evidence type="ECO:0000259" key="4">
    <source>
        <dbReference type="Pfam" id="PF05986"/>
    </source>
</evidence>
<dbReference type="PRINTS" id="PR01857">
    <property type="entry name" value="ADAMTSFAMILY"/>
</dbReference>
<dbReference type="GO" id="GO:0030198">
    <property type="term" value="P:extracellular matrix organization"/>
    <property type="evidence" value="ECO:0007669"/>
    <property type="project" value="InterPro"/>
</dbReference>
<dbReference type="Pfam" id="PF05986">
    <property type="entry name" value="ADAMTS_spacer1"/>
    <property type="match status" value="1"/>
</dbReference>
<keyword evidence="7" id="KW-1185">Reference proteome</keyword>
<dbReference type="InterPro" id="IPR010294">
    <property type="entry name" value="ADAMTS_spacer1"/>
</dbReference>